<dbReference type="RefSeq" id="WP_134425504.1">
    <property type="nucleotide sequence ID" value="NZ_SOHA01000040.1"/>
</dbReference>
<accession>A0A4Y8JTS1</accession>
<feature type="transmembrane region" description="Helical" evidence="1">
    <location>
        <begin position="57"/>
        <end position="76"/>
    </location>
</feature>
<organism evidence="2 3">
    <name type="scientific">Cryobacterium cryoconiti</name>
    <dbReference type="NCBI Taxonomy" id="1259239"/>
    <lineage>
        <taxon>Bacteria</taxon>
        <taxon>Bacillati</taxon>
        <taxon>Actinomycetota</taxon>
        <taxon>Actinomycetes</taxon>
        <taxon>Micrococcales</taxon>
        <taxon>Microbacteriaceae</taxon>
        <taxon>Cryobacterium</taxon>
    </lineage>
</organism>
<keyword evidence="1" id="KW-0472">Membrane</keyword>
<evidence type="ECO:0000256" key="1">
    <source>
        <dbReference type="SAM" id="Phobius"/>
    </source>
</evidence>
<dbReference type="Proteomes" id="UP000297472">
    <property type="component" value="Unassembled WGS sequence"/>
</dbReference>
<proteinExistence type="predicted"/>
<gene>
    <name evidence="2" type="ORF">E3T49_13890</name>
</gene>
<dbReference type="AlphaFoldDB" id="A0A4Y8JTS1"/>
<feature type="transmembrane region" description="Helical" evidence="1">
    <location>
        <begin position="82"/>
        <end position="105"/>
    </location>
</feature>
<keyword evidence="1" id="KW-0812">Transmembrane</keyword>
<dbReference type="EMBL" id="SOHA01000040">
    <property type="protein sequence ID" value="TFD26976.1"/>
    <property type="molecule type" value="Genomic_DNA"/>
</dbReference>
<protein>
    <submittedName>
        <fullName evidence="2">Uncharacterized protein</fullName>
    </submittedName>
</protein>
<keyword evidence="3" id="KW-1185">Reference proteome</keyword>
<name>A0A4Y8JTS1_9MICO</name>
<reference evidence="2 3" key="1">
    <citation type="submission" date="2019-03" db="EMBL/GenBank/DDBJ databases">
        <title>Genomics of glacier-inhabiting Cryobacterium strains.</title>
        <authorList>
            <person name="Liu Q."/>
            <person name="Xin Y.-H."/>
        </authorList>
    </citation>
    <scope>NUCLEOTIDE SEQUENCE [LARGE SCALE GENOMIC DNA]</scope>
    <source>
        <strain evidence="2 3">TMT1-51</strain>
    </source>
</reference>
<evidence type="ECO:0000313" key="3">
    <source>
        <dbReference type="Proteomes" id="UP000297472"/>
    </source>
</evidence>
<sequence>MPEDLPADAIGCWPRKDGWPTSEDVNLFLERTDGKLDARLAVLTGLRRWAEPASSQMLVTLAAIIVSIGAVVLAVSDVAMSIHIAVLLAVAAYLVVAVVAISLALRMDTRRKMAHVWLRAFEDALLAEGAPAPARQPWFPLRRR</sequence>
<evidence type="ECO:0000313" key="2">
    <source>
        <dbReference type="EMBL" id="TFD26976.1"/>
    </source>
</evidence>
<keyword evidence="1" id="KW-1133">Transmembrane helix</keyword>
<comment type="caution">
    <text evidence="2">The sequence shown here is derived from an EMBL/GenBank/DDBJ whole genome shotgun (WGS) entry which is preliminary data.</text>
</comment>